<gene>
    <name evidence="1" type="ORF">NDR89_14485</name>
</gene>
<evidence type="ECO:0000313" key="1">
    <source>
        <dbReference type="EMBL" id="USE80939.1"/>
    </source>
</evidence>
<evidence type="ECO:0000313" key="2">
    <source>
        <dbReference type="Proteomes" id="UP001056648"/>
    </source>
</evidence>
<keyword evidence="2" id="KW-1185">Reference proteome</keyword>
<proteinExistence type="predicted"/>
<dbReference type="Proteomes" id="UP001056648">
    <property type="component" value="Chromosome 2"/>
</dbReference>
<protein>
    <submittedName>
        <fullName evidence="1">Uncharacterized protein</fullName>
    </submittedName>
</protein>
<name>A0ABY4VYF0_9BURK</name>
<dbReference type="EMBL" id="CP098736">
    <property type="protein sequence ID" value="USE80939.1"/>
    <property type="molecule type" value="Genomic_DNA"/>
</dbReference>
<reference evidence="1" key="1">
    <citation type="submission" date="2022-06" db="EMBL/GenBank/DDBJ databases">
        <title>Complete genome sequence and characterization of Cupriavidus gilardii QJ1 isolated from contaminating cells.</title>
        <authorList>
            <person name="Qi J."/>
        </authorList>
    </citation>
    <scope>NUCLEOTIDE SEQUENCE</scope>
    <source>
        <strain evidence="1">QJ1</strain>
    </source>
</reference>
<dbReference type="RefSeq" id="WP_252253577.1">
    <property type="nucleotide sequence ID" value="NZ_CP098736.1"/>
</dbReference>
<organism evidence="1 2">
    <name type="scientific">Cupriavidus gilardii</name>
    <dbReference type="NCBI Taxonomy" id="82541"/>
    <lineage>
        <taxon>Bacteria</taxon>
        <taxon>Pseudomonadati</taxon>
        <taxon>Pseudomonadota</taxon>
        <taxon>Betaproteobacteria</taxon>
        <taxon>Burkholderiales</taxon>
        <taxon>Burkholderiaceae</taxon>
        <taxon>Cupriavidus</taxon>
    </lineage>
</organism>
<sequence>MIGVLSLCGASAVEVARVAAAWFALRSGRPRLRAALSLAALSLAALSPA</sequence>
<accession>A0ABY4VYF0</accession>